<reference evidence="1 2" key="1">
    <citation type="journal article" date="2020" name="Cell">
        <title>Large-Scale Comparative Analyses of Tick Genomes Elucidate Their Genetic Diversity and Vector Capacities.</title>
        <authorList>
            <consortium name="Tick Genome and Microbiome Consortium (TIGMIC)"/>
            <person name="Jia N."/>
            <person name="Wang J."/>
            <person name="Shi W."/>
            <person name="Du L."/>
            <person name="Sun Y."/>
            <person name="Zhan W."/>
            <person name="Jiang J.F."/>
            <person name="Wang Q."/>
            <person name="Zhang B."/>
            <person name="Ji P."/>
            <person name="Bell-Sakyi L."/>
            <person name="Cui X.M."/>
            <person name="Yuan T.T."/>
            <person name="Jiang B.G."/>
            <person name="Yang W.F."/>
            <person name="Lam T.T."/>
            <person name="Chang Q.C."/>
            <person name="Ding S.J."/>
            <person name="Wang X.J."/>
            <person name="Zhu J.G."/>
            <person name="Ruan X.D."/>
            <person name="Zhao L."/>
            <person name="Wei J.T."/>
            <person name="Ye R.Z."/>
            <person name="Que T.C."/>
            <person name="Du C.H."/>
            <person name="Zhou Y.H."/>
            <person name="Cheng J.X."/>
            <person name="Dai P.F."/>
            <person name="Guo W.B."/>
            <person name="Han X.H."/>
            <person name="Huang E.J."/>
            <person name="Li L.F."/>
            <person name="Wei W."/>
            <person name="Gao Y.C."/>
            <person name="Liu J.Z."/>
            <person name="Shao H.Z."/>
            <person name="Wang X."/>
            <person name="Wang C.C."/>
            <person name="Yang T.C."/>
            <person name="Huo Q.B."/>
            <person name="Li W."/>
            <person name="Chen H.Y."/>
            <person name="Chen S.E."/>
            <person name="Zhou L.G."/>
            <person name="Ni X.B."/>
            <person name="Tian J.H."/>
            <person name="Sheng Y."/>
            <person name="Liu T."/>
            <person name="Pan Y.S."/>
            <person name="Xia L.Y."/>
            <person name="Li J."/>
            <person name="Zhao F."/>
            <person name="Cao W.C."/>
        </authorList>
    </citation>
    <scope>NUCLEOTIDE SEQUENCE [LARGE SCALE GENOMIC DNA]</scope>
    <source>
        <strain evidence="1">Iper-2018</strain>
    </source>
</reference>
<accession>A0AC60Q5X7</accession>
<dbReference type="Proteomes" id="UP000805193">
    <property type="component" value="Unassembled WGS sequence"/>
</dbReference>
<organism evidence="1 2">
    <name type="scientific">Ixodes persulcatus</name>
    <name type="common">Taiga tick</name>
    <dbReference type="NCBI Taxonomy" id="34615"/>
    <lineage>
        <taxon>Eukaryota</taxon>
        <taxon>Metazoa</taxon>
        <taxon>Ecdysozoa</taxon>
        <taxon>Arthropoda</taxon>
        <taxon>Chelicerata</taxon>
        <taxon>Arachnida</taxon>
        <taxon>Acari</taxon>
        <taxon>Parasitiformes</taxon>
        <taxon>Ixodida</taxon>
        <taxon>Ixodoidea</taxon>
        <taxon>Ixodidae</taxon>
        <taxon>Ixodinae</taxon>
        <taxon>Ixodes</taxon>
    </lineage>
</organism>
<protein>
    <submittedName>
        <fullName evidence="1">Uncharacterized protein</fullName>
    </submittedName>
</protein>
<name>A0AC60Q5X7_IXOPE</name>
<sequence length="275" mass="30190">MTTSIHHLYYGNGLTATRIIRQTLRLCAKREPSSETGLYGLPVSPMQTGLLRSGRTFVRRLAINTEMLPAVRQRLYENDPDDGLSCEYGCAATMPHLVWDCPAFGTLLANRLKTFCGEDFPPSFVDCVLPTTADKERAPLAPLAAAGEARLSRSLPRPVPSGNREAVAQPPPTKKPEVAECPPPQRCGTGAPPYQRDRLSNDTPALITRSSPRRKERAPHPKPLKEPSTSKEQLPPPPLQSPPSHLKRTGWISEHVEKCSSASSMQSTELTLQNL</sequence>
<comment type="caution">
    <text evidence="1">The sequence shown here is derived from an EMBL/GenBank/DDBJ whole genome shotgun (WGS) entry which is preliminary data.</text>
</comment>
<evidence type="ECO:0000313" key="2">
    <source>
        <dbReference type="Proteomes" id="UP000805193"/>
    </source>
</evidence>
<proteinExistence type="predicted"/>
<evidence type="ECO:0000313" key="1">
    <source>
        <dbReference type="EMBL" id="KAG0428326.1"/>
    </source>
</evidence>
<dbReference type="EMBL" id="JABSTQ010009537">
    <property type="protein sequence ID" value="KAG0428326.1"/>
    <property type="molecule type" value="Genomic_DNA"/>
</dbReference>
<gene>
    <name evidence="1" type="ORF">HPB47_024682</name>
</gene>
<keyword evidence="2" id="KW-1185">Reference proteome</keyword>